<name>A0A0D2HNI3_CLAB1</name>
<evidence type="ECO:0000313" key="1">
    <source>
        <dbReference type="EMBL" id="KIW92415.1"/>
    </source>
</evidence>
<dbReference type="GeneID" id="27700327"/>
<dbReference type="AlphaFoldDB" id="A0A0D2HNI3"/>
<protein>
    <submittedName>
        <fullName evidence="1">Uncharacterized protein</fullName>
    </submittedName>
</protein>
<accession>A0A0D2HNI3</accession>
<keyword evidence="2" id="KW-1185">Reference proteome</keyword>
<reference evidence="1" key="1">
    <citation type="submission" date="2015-01" db="EMBL/GenBank/DDBJ databases">
        <title>The Genome Sequence of Cladophialophora bantiana CBS 173.52.</title>
        <authorList>
            <consortium name="The Broad Institute Genomics Platform"/>
            <person name="Cuomo C."/>
            <person name="de Hoog S."/>
            <person name="Gorbushina A."/>
            <person name="Stielow B."/>
            <person name="Teixiera M."/>
            <person name="Abouelleil A."/>
            <person name="Chapman S.B."/>
            <person name="Priest M."/>
            <person name="Young S.K."/>
            <person name="Wortman J."/>
            <person name="Nusbaum C."/>
            <person name="Birren B."/>
        </authorList>
    </citation>
    <scope>NUCLEOTIDE SEQUENCE [LARGE SCALE GENOMIC DNA]</scope>
    <source>
        <strain evidence="1">CBS 173.52</strain>
    </source>
</reference>
<dbReference type="RefSeq" id="XP_016619084.1">
    <property type="nucleotide sequence ID" value="XM_016765134.1"/>
</dbReference>
<dbReference type="EMBL" id="KN846989">
    <property type="protein sequence ID" value="KIW92415.1"/>
    <property type="molecule type" value="Genomic_DNA"/>
</dbReference>
<proteinExistence type="predicted"/>
<organism evidence="1 2">
    <name type="scientific">Cladophialophora bantiana (strain ATCC 10958 / CBS 173.52 / CDC B-1940 / NIH 8579)</name>
    <name type="common">Xylohypha bantiana</name>
    <dbReference type="NCBI Taxonomy" id="1442370"/>
    <lineage>
        <taxon>Eukaryota</taxon>
        <taxon>Fungi</taxon>
        <taxon>Dikarya</taxon>
        <taxon>Ascomycota</taxon>
        <taxon>Pezizomycotina</taxon>
        <taxon>Eurotiomycetes</taxon>
        <taxon>Chaetothyriomycetidae</taxon>
        <taxon>Chaetothyriales</taxon>
        <taxon>Herpotrichiellaceae</taxon>
        <taxon>Cladophialophora</taxon>
    </lineage>
</organism>
<evidence type="ECO:0000313" key="2">
    <source>
        <dbReference type="Proteomes" id="UP000053789"/>
    </source>
</evidence>
<dbReference type="HOGENOM" id="CLU_1767846_0_0_1"/>
<sequence>MPFQILKNYMIPRKQKSAIPNGTPTGEAIDIPRGPLNICRTLRWTLDPGNEGEFLLTLKKPLSTVLAAKYVEYYVVYSRPGLNEIKLHRNCARWSVRGLQFAEIYKHVAGVYEEIIMVRQACVDVPQICWRNDIWMPTLPFVRKSTK</sequence>
<dbReference type="Proteomes" id="UP000053789">
    <property type="component" value="Unassembled WGS sequence"/>
</dbReference>
<gene>
    <name evidence="1" type="ORF">Z519_07399</name>
</gene>